<dbReference type="SUPFAM" id="SSF51161">
    <property type="entry name" value="Trimeric LpxA-like enzymes"/>
    <property type="match status" value="1"/>
</dbReference>
<name>A0ABT5KCU6_9BURK</name>
<proteinExistence type="predicted"/>
<keyword evidence="3" id="KW-1185">Reference proteome</keyword>
<accession>A0ABT5KCU6</accession>
<dbReference type="Gene3D" id="2.160.10.10">
    <property type="entry name" value="Hexapeptide repeat proteins"/>
    <property type="match status" value="1"/>
</dbReference>
<dbReference type="InterPro" id="IPR011004">
    <property type="entry name" value="Trimer_LpxA-like_sf"/>
</dbReference>
<reference evidence="2 3" key="1">
    <citation type="submission" date="2022-10" db="EMBL/GenBank/DDBJ databases">
        <title>Paucibacter sp. hw1 Genome sequencing.</title>
        <authorList>
            <person name="Park S."/>
        </authorList>
    </citation>
    <scope>NUCLEOTIDE SEQUENCE [LARGE SCALE GENOMIC DNA]</scope>
    <source>
        <strain evidence="3">hw1</strain>
    </source>
</reference>
<dbReference type="PANTHER" id="PTHR13061">
    <property type="entry name" value="DYNACTIN SUBUNIT P25"/>
    <property type="match status" value="1"/>
</dbReference>
<feature type="region of interest" description="Disordered" evidence="1">
    <location>
        <begin position="178"/>
        <end position="201"/>
    </location>
</feature>
<gene>
    <name evidence="2" type="ORF">PRZ03_04490</name>
</gene>
<dbReference type="Proteomes" id="UP001221189">
    <property type="component" value="Unassembled WGS sequence"/>
</dbReference>
<dbReference type="RefSeq" id="WP_273599201.1">
    <property type="nucleotide sequence ID" value="NZ_JAQQXT010000002.1"/>
</dbReference>
<comment type="caution">
    <text evidence="2">The sequence shown here is derived from an EMBL/GenBank/DDBJ whole genome shotgun (WGS) entry which is preliminary data.</text>
</comment>
<organism evidence="2 3">
    <name type="scientific">Roseateles albus</name>
    <dbReference type="NCBI Taxonomy" id="2987525"/>
    <lineage>
        <taxon>Bacteria</taxon>
        <taxon>Pseudomonadati</taxon>
        <taxon>Pseudomonadota</taxon>
        <taxon>Betaproteobacteria</taxon>
        <taxon>Burkholderiales</taxon>
        <taxon>Sphaerotilaceae</taxon>
        <taxon>Roseateles</taxon>
    </lineage>
</organism>
<evidence type="ECO:0000313" key="3">
    <source>
        <dbReference type="Proteomes" id="UP001221189"/>
    </source>
</evidence>
<evidence type="ECO:0000313" key="2">
    <source>
        <dbReference type="EMBL" id="MDC8770820.1"/>
    </source>
</evidence>
<sequence length="201" mass="21126">MPCYAIDGVIPVVHPSAYVHPTAVLIGDVIIGPGCYVGPLASLRGDFGRIVLHEGANVQDSCVMHGFPASETVVEANGHIGHGAVLHGCVVRHDALVGMNAVVMDEAEVGAYSIVAACAFVRAGLKLPEKSLIAGLPAKVMRPLSEDEIKWKLAGTQTYQDLTLRCLASMQEVPPLAAQEADRPKLPTQLHKPRAAGLAGK</sequence>
<dbReference type="InterPro" id="IPR050484">
    <property type="entry name" value="Transf_Hexapept/Carb_Anhydrase"/>
</dbReference>
<evidence type="ECO:0000256" key="1">
    <source>
        <dbReference type="SAM" id="MobiDB-lite"/>
    </source>
</evidence>
<dbReference type="PANTHER" id="PTHR13061:SF29">
    <property type="entry name" value="GAMMA CARBONIC ANHYDRASE-LIKE 1, MITOCHONDRIAL-RELATED"/>
    <property type="match status" value="1"/>
</dbReference>
<protein>
    <submittedName>
        <fullName evidence="2">Phenylacetic acid degradation protein PaaY</fullName>
    </submittedName>
</protein>
<dbReference type="EMBL" id="JAQQXT010000002">
    <property type="protein sequence ID" value="MDC8770820.1"/>
    <property type="molecule type" value="Genomic_DNA"/>
</dbReference>
<dbReference type="CDD" id="cd04745">
    <property type="entry name" value="LbH_paaY_like"/>
    <property type="match status" value="1"/>
</dbReference>